<proteinExistence type="predicted"/>
<evidence type="ECO:0000256" key="1">
    <source>
        <dbReference type="SAM" id="SignalP"/>
    </source>
</evidence>
<evidence type="ECO:0000313" key="2">
    <source>
        <dbReference type="EMBL" id="KAB2807944.1"/>
    </source>
</evidence>
<protein>
    <submittedName>
        <fullName evidence="2">Class F sortase</fullName>
    </submittedName>
</protein>
<dbReference type="CDD" id="cd05829">
    <property type="entry name" value="Sortase_F"/>
    <property type="match status" value="1"/>
</dbReference>
<dbReference type="InterPro" id="IPR042001">
    <property type="entry name" value="Sortase_F"/>
</dbReference>
<dbReference type="Proteomes" id="UP000449906">
    <property type="component" value="Unassembled WGS sequence"/>
</dbReference>
<accession>A0A7J5DSR9</accession>
<dbReference type="RefSeq" id="WP_151582411.1">
    <property type="nucleotide sequence ID" value="NZ_WBVM01000004.1"/>
</dbReference>
<feature type="chain" id="PRO_5029551879" evidence="1">
    <location>
        <begin position="42"/>
        <end position="211"/>
    </location>
</feature>
<reference evidence="2 3" key="1">
    <citation type="submission" date="2019-09" db="EMBL/GenBank/DDBJ databases">
        <title>Pimelobacter sp. isolated from Paulinella.</title>
        <authorList>
            <person name="Jeong S.E."/>
        </authorList>
    </citation>
    <scope>NUCLEOTIDE SEQUENCE [LARGE SCALE GENOMIC DNA]</scope>
    <source>
        <strain evidence="2 3">Pch-N</strain>
    </source>
</reference>
<dbReference type="EMBL" id="WBVM01000004">
    <property type="protein sequence ID" value="KAB2807944.1"/>
    <property type="molecule type" value="Genomic_DNA"/>
</dbReference>
<organism evidence="2 3">
    <name type="scientific">Nocardioides simplex</name>
    <name type="common">Arthrobacter simplex</name>
    <dbReference type="NCBI Taxonomy" id="2045"/>
    <lineage>
        <taxon>Bacteria</taxon>
        <taxon>Bacillati</taxon>
        <taxon>Actinomycetota</taxon>
        <taxon>Actinomycetes</taxon>
        <taxon>Propionibacteriales</taxon>
        <taxon>Nocardioidaceae</taxon>
        <taxon>Pimelobacter</taxon>
    </lineage>
</organism>
<comment type="caution">
    <text evidence="2">The sequence shown here is derived from an EMBL/GenBank/DDBJ whole genome shotgun (WGS) entry which is preliminary data.</text>
</comment>
<dbReference type="AlphaFoldDB" id="A0A7J5DSR9"/>
<name>A0A7J5DSR9_NOCSI</name>
<keyword evidence="1" id="KW-0732">Signal</keyword>
<gene>
    <name evidence="2" type="ORF">F9L07_25060</name>
</gene>
<sequence>MTNPPPSAPCTRRTGRTARVVAASVAALLLVPGSLSGEAVAAPDTAPRAAKLTADCARPTSAFKPTSARIATVDRNLRMVTVRRTKSGAIGAPTTKAAGKFQLGWDPETRPGSGEGSVITVAHTWPDGSALGNALLRSTRKGATIVVSGKGGATACYRVTKRASYRAAQVPRKKAFRYWGPEQLVIVVCSGKRLGPGRWTHRTIWYATPVV</sequence>
<evidence type="ECO:0000313" key="3">
    <source>
        <dbReference type="Proteomes" id="UP000449906"/>
    </source>
</evidence>
<feature type="signal peptide" evidence="1">
    <location>
        <begin position="1"/>
        <end position="41"/>
    </location>
</feature>